<evidence type="ECO:0000259" key="15">
    <source>
        <dbReference type="Pfam" id="PF02887"/>
    </source>
</evidence>
<dbReference type="InterPro" id="IPR001697">
    <property type="entry name" value="Pyr_Knase"/>
</dbReference>
<dbReference type="InterPro" id="IPR015806">
    <property type="entry name" value="Pyrv_Knase_insert_dom_sf"/>
</dbReference>
<proteinExistence type="inferred from homology"/>
<evidence type="ECO:0000256" key="2">
    <source>
        <dbReference type="ARBA" id="ARBA00008663"/>
    </source>
</evidence>
<dbReference type="InterPro" id="IPR040442">
    <property type="entry name" value="Pyrv_kinase-like_dom_sf"/>
</dbReference>
<evidence type="ECO:0000256" key="3">
    <source>
        <dbReference type="ARBA" id="ARBA00012142"/>
    </source>
</evidence>
<evidence type="ECO:0000256" key="10">
    <source>
        <dbReference type="ARBA" id="ARBA00023152"/>
    </source>
</evidence>
<dbReference type="EMBL" id="AP017378">
    <property type="protein sequence ID" value="BBD10055.1"/>
    <property type="molecule type" value="Genomic_DNA"/>
</dbReference>
<keyword evidence="8" id="KW-0067">ATP-binding</keyword>
<keyword evidence="6" id="KW-0547">Nucleotide-binding</keyword>
<evidence type="ECO:0000256" key="7">
    <source>
        <dbReference type="ARBA" id="ARBA00022777"/>
    </source>
</evidence>
<keyword evidence="7 13" id="KW-0418">Kinase</keyword>
<keyword evidence="11 16" id="KW-0670">Pyruvate</keyword>
<dbReference type="GO" id="GO:0030955">
    <property type="term" value="F:potassium ion binding"/>
    <property type="evidence" value="ECO:0007669"/>
    <property type="project" value="UniProtKB-UniRule"/>
</dbReference>
<evidence type="ECO:0000256" key="13">
    <source>
        <dbReference type="RuleBase" id="RU000504"/>
    </source>
</evidence>
<dbReference type="PANTHER" id="PTHR11817">
    <property type="entry name" value="PYRUVATE KINASE"/>
    <property type="match status" value="1"/>
</dbReference>
<dbReference type="InterPro" id="IPR015813">
    <property type="entry name" value="Pyrv/PenolPyrv_kinase-like_dom"/>
</dbReference>
<dbReference type="OrthoDB" id="9812123at2"/>
<comment type="catalytic activity">
    <reaction evidence="13">
        <text>pyruvate + ATP = phosphoenolpyruvate + ADP + H(+)</text>
        <dbReference type="Rhea" id="RHEA:18157"/>
        <dbReference type="ChEBI" id="CHEBI:15361"/>
        <dbReference type="ChEBI" id="CHEBI:15378"/>
        <dbReference type="ChEBI" id="CHEBI:30616"/>
        <dbReference type="ChEBI" id="CHEBI:58702"/>
        <dbReference type="ChEBI" id="CHEBI:456216"/>
        <dbReference type="EC" id="2.7.1.40"/>
    </reaction>
</comment>
<dbReference type="SUPFAM" id="SSF50800">
    <property type="entry name" value="PK beta-barrel domain-like"/>
    <property type="match status" value="1"/>
</dbReference>
<feature type="domain" description="Pyruvate kinase C-terminal" evidence="15">
    <location>
        <begin position="361"/>
        <end position="471"/>
    </location>
</feature>
<dbReference type="InterPro" id="IPR011037">
    <property type="entry name" value="Pyrv_Knase-like_insert_dom_sf"/>
</dbReference>
<dbReference type="UniPathway" id="UPA00109">
    <property type="reaction ID" value="UER00188"/>
</dbReference>
<keyword evidence="10 13" id="KW-0324">Glycolysis</keyword>
<evidence type="ECO:0000313" key="17">
    <source>
        <dbReference type="Proteomes" id="UP000269883"/>
    </source>
</evidence>
<dbReference type="PRINTS" id="PR01050">
    <property type="entry name" value="PYRUVTKNASE"/>
</dbReference>
<gene>
    <name evidence="16" type="ORF">DFE_3329</name>
</gene>
<evidence type="ECO:0000259" key="14">
    <source>
        <dbReference type="Pfam" id="PF00224"/>
    </source>
</evidence>
<dbReference type="SUPFAM" id="SSF52935">
    <property type="entry name" value="PK C-terminal domain-like"/>
    <property type="match status" value="1"/>
</dbReference>
<keyword evidence="9 13" id="KW-0460">Magnesium</keyword>
<dbReference type="Pfam" id="PF02887">
    <property type="entry name" value="PK_C"/>
    <property type="match status" value="1"/>
</dbReference>
<evidence type="ECO:0000256" key="12">
    <source>
        <dbReference type="NCBIfam" id="TIGR01064"/>
    </source>
</evidence>
<keyword evidence="4 13" id="KW-0808">Transferase</keyword>
<name>A0A2Z6B3M2_9BACT</name>
<dbReference type="InterPro" id="IPR036918">
    <property type="entry name" value="Pyrv_Knase_C_sf"/>
</dbReference>
<dbReference type="GO" id="GO:0005524">
    <property type="term" value="F:ATP binding"/>
    <property type="evidence" value="ECO:0007669"/>
    <property type="project" value="UniProtKB-KW"/>
</dbReference>
<accession>A0A2Z6B3M2</accession>
<dbReference type="Gene3D" id="3.20.20.60">
    <property type="entry name" value="Phosphoenolpyruvate-binding domains"/>
    <property type="match status" value="1"/>
</dbReference>
<dbReference type="GO" id="GO:0000287">
    <property type="term" value="F:magnesium ion binding"/>
    <property type="evidence" value="ECO:0007669"/>
    <property type="project" value="UniProtKB-UniRule"/>
</dbReference>
<keyword evidence="17" id="KW-1185">Reference proteome</keyword>
<evidence type="ECO:0000256" key="11">
    <source>
        <dbReference type="ARBA" id="ARBA00023317"/>
    </source>
</evidence>
<evidence type="ECO:0000256" key="8">
    <source>
        <dbReference type="ARBA" id="ARBA00022840"/>
    </source>
</evidence>
<dbReference type="GO" id="GO:0016301">
    <property type="term" value="F:kinase activity"/>
    <property type="evidence" value="ECO:0007669"/>
    <property type="project" value="UniProtKB-KW"/>
</dbReference>
<dbReference type="AlphaFoldDB" id="A0A2Z6B3M2"/>
<dbReference type="KEGG" id="dfl:DFE_3329"/>
<dbReference type="Pfam" id="PF00224">
    <property type="entry name" value="PK"/>
    <property type="match status" value="1"/>
</dbReference>
<dbReference type="Proteomes" id="UP000269883">
    <property type="component" value="Chromosome"/>
</dbReference>
<dbReference type="EC" id="2.7.1.40" evidence="3 12"/>
<evidence type="ECO:0000256" key="1">
    <source>
        <dbReference type="ARBA" id="ARBA00004997"/>
    </source>
</evidence>
<dbReference type="InterPro" id="IPR015793">
    <property type="entry name" value="Pyrv_Knase_brl"/>
</dbReference>
<organism evidence="16 17">
    <name type="scientific">Desulfovibrio ferrophilus</name>
    <dbReference type="NCBI Taxonomy" id="241368"/>
    <lineage>
        <taxon>Bacteria</taxon>
        <taxon>Pseudomonadati</taxon>
        <taxon>Thermodesulfobacteriota</taxon>
        <taxon>Desulfovibrionia</taxon>
        <taxon>Desulfovibrionales</taxon>
        <taxon>Desulfovibrionaceae</taxon>
        <taxon>Desulfovibrio</taxon>
    </lineage>
</organism>
<dbReference type="GO" id="GO:0004743">
    <property type="term" value="F:pyruvate kinase activity"/>
    <property type="evidence" value="ECO:0007669"/>
    <property type="project" value="UniProtKB-UniRule"/>
</dbReference>
<evidence type="ECO:0000313" key="16">
    <source>
        <dbReference type="EMBL" id="BBD10055.1"/>
    </source>
</evidence>
<comment type="pathway">
    <text evidence="1 13">Carbohydrate degradation; glycolysis; pyruvate from D-glyceraldehyde 3-phosphate: step 5/5.</text>
</comment>
<evidence type="ECO:0000256" key="9">
    <source>
        <dbReference type="ARBA" id="ARBA00022842"/>
    </source>
</evidence>
<dbReference type="Gene3D" id="3.40.1380.20">
    <property type="entry name" value="Pyruvate kinase, C-terminal domain"/>
    <property type="match status" value="1"/>
</dbReference>
<comment type="similarity">
    <text evidence="2 13">Belongs to the pyruvate kinase family.</text>
</comment>
<evidence type="ECO:0000256" key="6">
    <source>
        <dbReference type="ARBA" id="ARBA00022741"/>
    </source>
</evidence>
<evidence type="ECO:0000256" key="4">
    <source>
        <dbReference type="ARBA" id="ARBA00022679"/>
    </source>
</evidence>
<feature type="domain" description="Pyruvate kinase barrel" evidence="14">
    <location>
        <begin position="2"/>
        <end position="326"/>
    </location>
</feature>
<evidence type="ECO:0000256" key="5">
    <source>
        <dbReference type="ARBA" id="ARBA00022723"/>
    </source>
</evidence>
<protein>
    <recommendedName>
        <fullName evidence="3 12">Pyruvate kinase</fullName>
        <ecNumber evidence="3 12">2.7.1.40</ecNumber>
    </recommendedName>
</protein>
<dbReference type="InterPro" id="IPR015795">
    <property type="entry name" value="Pyrv_Knase_C"/>
</dbReference>
<dbReference type="SUPFAM" id="SSF51621">
    <property type="entry name" value="Phosphoenolpyruvate/pyruvate domain"/>
    <property type="match status" value="1"/>
</dbReference>
<dbReference type="RefSeq" id="WP_126381110.1">
    <property type="nucleotide sequence ID" value="NZ_AP017378.1"/>
</dbReference>
<reference evidence="16 17" key="1">
    <citation type="journal article" date="2018" name="Sci. Adv.">
        <title>Multi-heme cytochromes provide a pathway for survival in energy-limited environments.</title>
        <authorList>
            <person name="Deng X."/>
            <person name="Dohmae N."/>
            <person name="Nealson K.H."/>
            <person name="Hashimoto K."/>
            <person name="Okamoto A."/>
        </authorList>
    </citation>
    <scope>NUCLEOTIDE SEQUENCE [LARGE SCALE GENOMIC DNA]</scope>
    <source>
        <strain evidence="16 17">IS5</strain>
    </source>
</reference>
<dbReference type="Gene3D" id="2.40.33.10">
    <property type="entry name" value="PK beta-barrel domain-like"/>
    <property type="match status" value="1"/>
</dbReference>
<sequence length="475" mass="52279">MRTKIIATLGPASMEKDVMRAMVDHGVRIFRLNFSHADAEYFRPIVQTIREIEQEVGFPLTAMGDLCGPKIRIGQVIGSPCNVSKGDVVCLGLPDMRGGAPADALFIELGVPELLDGLSVGEPVFLSDGMLQFTITRVLEQDKMYLMEAQNGSILTSNKGIAFPDKVHPMPALTEKDRKDLSEALAIGVDALALSFVQTRDDVDEAKELIRKEGHWVPVVAKLERKRAVDNIESIVAAADAIMVARGDLGVECSLMTLPVIQKRIIRACRHQQKAVIVATQMMLSMVKSPVPTRAEAADVANAVMDGADCVMLSEETAIGNHPVETCRFIQGIATSAEEYYLERIGEPFKPSKQRNLVKYMAYSACLVAEQAQSKALIAHSTSGSTARLLSSRRPRQTIFALTPDQRVIRWLNFFWGVKPRAVDPRIESHTERALEFVKTSNEFASGENVVVTSGQARPPGQTEIKTNTIRLFYK</sequence>
<dbReference type="NCBIfam" id="TIGR01064">
    <property type="entry name" value="pyruv_kin"/>
    <property type="match status" value="1"/>
</dbReference>
<keyword evidence="5" id="KW-0479">Metal-binding</keyword>
<dbReference type="NCBIfam" id="NF004491">
    <property type="entry name" value="PRK05826.1"/>
    <property type="match status" value="1"/>
</dbReference>